<evidence type="ECO:0000313" key="7">
    <source>
        <dbReference type="Proteomes" id="UP000836404"/>
    </source>
</evidence>
<dbReference type="Proteomes" id="UP000836404">
    <property type="component" value="Unassembled WGS sequence"/>
</dbReference>
<keyword evidence="7" id="KW-1185">Reference proteome</keyword>
<dbReference type="AlphaFoldDB" id="A0A9N8QBZ7"/>
<dbReference type="GO" id="GO:0005743">
    <property type="term" value="C:mitochondrial inner membrane"/>
    <property type="evidence" value="ECO:0007669"/>
    <property type="project" value="UniProtKB-SubCell"/>
</dbReference>
<evidence type="ECO:0000256" key="3">
    <source>
        <dbReference type="ARBA" id="ARBA00023157"/>
    </source>
</evidence>
<protein>
    <recommendedName>
        <fullName evidence="4">COX assembly mitochondrial protein</fullName>
    </recommendedName>
</protein>
<feature type="region of interest" description="Disordered" evidence="5">
    <location>
        <begin position="92"/>
        <end position="115"/>
    </location>
</feature>
<keyword evidence="4" id="KW-0143">Chaperone</keyword>
<keyword evidence="4" id="KW-0999">Mitochondrion inner membrane</keyword>
<accession>A0A9N8QBZ7</accession>
<name>A0A9N8QBZ7_9BASI</name>
<comment type="function">
    <text evidence="4">Required for mitochondrial cytochrome c oxidase (COX) assembly and respiration.</text>
</comment>
<comment type="caution">
    <text evidence="6">The sequence shown here is derived from an EMBL/GenBank/DDBJ whole genome shotgun (WGS) entry which is preliminary data.</text>
</comment>
<evidence type="ECO:0000256" key="2">
    <source>
        <dbReference type="ARBA" id="ARBA00023128"/>
    </source>
</evidence>
<dbReference type="Pfam" id="PF08583">
    <property type="entry name" value="Cmc1"/>
    <property type="match status" value="1"/>
</dbReference>
<keyword evidence="3" id="KW-1015">Disulfide bond</keyword>
<dbReference type="EMBL" id="CAJHJF010001405">
    <property type="protein sequence ID" value="CAD6915902.1"/>
    <property type="molecule type" value="Genomic_DNA"/>
</dbReference>
<dbReference type="InterPro" id="IPR013892">
    <property type="entry name" value="Cyt_c_biogenesis_Cmc1-like"/>
</dbReference>
<keyword evidence="2 4" id="KW-0496">Mitochondrion</keyword>
<gene>
    <name evidence="6" type="ORF">JKILLFL_G5854</name>
</gene>
<proteinExistence type="inferred from homology"/>
<reference evidence="6 7" key="1">
    <citation type="submission" date="2020-10" db="EMBL/GenBank/DDBJ databases">
        <authorList>
            <person name="Sedaghatjoo S."/>
        </authorList>
    </citation>
    <scope>NUCLEOTIDE SEQUENCE [LARGE SCALE GENOMIC DNA]</scope>
    <source>
        <strain evidence="6 7">LLFL</strain>
    </source>
</reference>
<evidence type="ECO:0000313" key="6">
    <source>
        <dbReference type="EMBL" id="CAD6915902.1"/>
    </source>
</evidence>
<sequence length="115" mass="12925">MNSSRPKLAPLGPSRPALDLYLFRSSAQSSALAMPQHIHLSGETKQARCGDIIKVLNECHARSWVARLTGECNGIKSELTQCLRAERIERTQRNNAAGKERQAKKEQVWKEIEEV</sequence>
<comment type="similarity">
    <text evidence="1 4">Belongs to the CMC family.</text>
</comment>
<evidence type="ECO:0000256" key="5">
    <source>
        <dbReference type="SAM" id="MobiDB-lite"/>
    </source>
</evidence>
<comment type="subcellular location">
    <subcellularLocation>
        <location evidence="4">Mitochondrion inner membrane</location>
    </subcellularLocation>
</comment>
<keyword evidence="4" id="KW-0472">Membrane</keyword>
<dbReference type="PANTHER" id="PTHR22977:SF1">
    <property type="entry name" value="COX ASSEMBLY MITOCHONDRIAL PROTEIN 2 HOMOLOG"/>
    <property type="match status" value="1"/>
</dbReference>
<evidence type="ECO:0000256" key="1">
    <source>
        <dbReference type="ARBA" id="ARBA00007347"/>
    </source>
</evidence>
<dbReference type="PANTHER" id="PTHR22977">
    <property type="entry name" value="COX ASSEMBLY MITOCHONDRIAL PROTEIN"/>
    <property type="match status" value="1"/>
</dbReference>
<evidence type="ECO:0000256" key="4">
    <source>
        <dbReference type="RuleBase" id="RU364104"/>
    </source>
</evidence>
<organism evidence="6 7">
    <name type="scientific">Tilletia laevis</name>
    <dbReference type="NCBI Taxonomy" id="157183"/>
    <lineage>
        <taxon>Eukaryota</taxon>
        <taxon>Fungi</taxon>
        <taxon>Dikarya</taxon>
        <taxon>Basidiomycota</taxon>
        <taxon>Ustilaginomycotina</taxon>
        <taxon>Exobasidiomycetes</taxon>
        <taxon>Tilletiales</taxon>
        <taxon>Tilletiaceae</taxon>
        <taxon>Tilletia</taxon>
    </lineage>
</organism>